<protein>
    <submittedName>
        <fullName evidence="2">Zf-CGNR multi-domain protein</fullName>
    </submittedName>
</protein>
<evidence type="ECO:0000259" key="1">
    <source>
        <dbReference type="Pfam" id="PF11706"/>
    </source>
</evidence>
<dbReference type="InterPro" id="IPR010852">
    <property type="entry name" value="ABATE"/>
</dbReference>
<comment type="caution">
    <text evidence="2">The sequence shown here is derived from an EMBL/GenBank/DDBJ whole genome shotgun (WGS) entry which is preliminary data.</text>
</comment>
<dbReference type="PANTHER" id="PTHR35525">
    <property type="entry name" value="BLL6575 PROTEIN"/>
    <property type="match status" value="1"/>
</dbReference>
<organism evidence="2 3">
    <name type="scientific">Cupriavidus necator</name>
    <name type="common">Alcaligenes eutrophus</name>
    <name type="synonym">Ralstonia eutropha</name>
    <dbReference type="NCBI Taxonomy" id="106590"/>
    <lineage>
        <taxon>Bacteria</taxon>
        <taxon>Pseudomonadati</taxon>
        <taxon>Pseudomonadota</taxon>
        <taxon>Betaproteobacteria</taxon>
        <taxon>Burkholderiales</taxon>
        <taxon>Burkholderiaceae</taxon>
        <taxon>Cupriavidus</taxon>
    </lineage>
</organism>
<dbReference type="EMBL" id="QDHA01000044">
    <property type="protein sequence ID" value="RCJ06818.1"/>
    <property type="molecule type" value="Genomic_DNA"/>
</dbReference>
<sequence length="188" mass="21006">MVAKSVELLQQKTAPGELALVHAFLNTWDMAGPRERFDSPERTQEWFVKRSLLPPAIAISKADFELVHKLRDGLRRVLSAASHEQSVDRKSVWDLNHLVETIPLVVHFDQQGKPGLIPPGSELKAALGCILAIVVVAALDGNWQRLKICRNPACQRAFFDSSKNRSAVWCTTQGCGNRLNARAYRARK</sequence>
<feature type="domain" description="Zinc finger CGNR" evidence="1">
    <location>
        <begin position="145"/>
        <end position="188"/>
    </location>
</feature>
<dbReference type="PANTHER" id="PTHR35525:SF3">
    <property type="entry name" value="BLL6575 PROTEIN"/>
    <property type="match status" value="1"/>
</dbReference>
<proteinExistence type="predicted"/>
<dbReference type="Proteomes" id="UP000253501">
    <property type="component" value="Unassembled WGS sequence"/>
</dbReference>
<gene>
    <name evidence="2" type="ORF">DDK22_19385</name>
</gene>
<evidence type="ECO:0000313" key="3">
    <source>
        <dbReference type="Proteomes" id="UP000253501"/>
    </source>
</evidence>
<dbReference type="Pfam" id="PF07336">
    <property type="entry name" value="ABATE"/>
    <property type="match status" value="1"/>
</dbReference>
<dbReference type="RefSeq" id="WP_114133339.1">
    <property type="nucleotide sequence ID" value="NZ_CP068435.1"/>
</dbReference>
<dbReference type="Gene3D" id="1.10.3300.10">
    <property type="entry name" value="Jann2411-like domain"/>
    <property type="match status" value="1"/>
</dbReference>
<accession>A0A367PG12</accession>
<dbReference type="Pfam" id="PF11706">
    <property type="entry name" value="zf-CGNR"/>
    <property type="match status" value="1"/>
</dbReference>
<evidence type="ECO:0000313" key="2">
    <source>
        <dbReference type="EMBL" id="RCJ06818.1"/>
    </source>
</evidence>
<name>A0A367PG12_CUPNE</name>
<reference evidence="2 3" key="1">
    <citation type="submission" date="2018-04" db="EMBL/GenBank/DDBJ databases">
        <title>Cupriavidus necator CR12 genome sequencing and assembly.</title>
        <authorList>
            <person name="Ben Fekih I."/>
            <person name="Mazhar H.S."/>
            <person name="Bello S.K."/>
            <person name="Rensing C."/>
        </authorList>
    </citation>
    <scope>NUCLEOTIDE SEQUENCE [LARGE SCALE GENOMIC DNA]</scope>
    <source>
        <strain evidence="2 3">CR12</strain>
    </source>
</reference>
<dbReference type="InterPro" id="IPR023286">
    <property type="entry name" value="ABATE_dom_sf"/>
</dbReference>
<dbReference type="AlphaFoldDB" id="A0A367PG12"/>
<dbReference type="InterPro" id="IPR021005">
    <property type="entry name" value="Znf_CGNR"/>
</dbReference>
<dbReference type="SUPFAM" id="SSF160904">
    <property type="entry name" value="Jann2411-like"/>
    <property type="match status" value="1"/>
</dbReference>